<sequence>MDSPEVFKGSYSIEKYLFGSSEPKPGCWVKGQTVVGNMTIAGRVVKCFTRPIYAYLVYCGAAKGSSNDVYIQRQAFSTGFSTHFLSDLAMPFAFPPAVERVNGLSQIVSGVPATTLWAAPGQIFEDIYLDGVEPYAVYQVHMAYVHRPLADSLKMVKADPGIASVFCEAGGQSVLVSSVALVRGFAIQARHAVDPLEWGTIKTRVLDGVAKETWQFDETASQSSSHCY</sequence>
<dbReference type="NCBIfam" id="NF033381">
    <property type="entry name" value="MonaBetaBRL_TX"/>
    <property type="match status" value="1"/>
</dbReference>
<dbReference type="OrthoDB" id="7009498at2"/>
<evidence type="ECO:0000313" key="1">
    <source>
        <dbReference type="EMBL" id="RWU25325.1"/>
    </source>
</evidence>
<dbReference type="AlphaFoldDB" id="A0A443ZXA0"/>
<name>A0A443ZXA0_9PSED</name>
<organism evidence="1 2">
    <name type="scientific">Pseudomonas alkylphenolica</name>
    <dbReference type="NCBI Taxonomy" id="237609"/>
    <lineage>
        <taxon>Bacteria</taxon>
        <taxon>Pseudomonadati</taxon>
        <taxon>Pseudomonadota</taxon>
        <taxon>Gammaproteobacteria</taxon>
        <taxon>Pseudomonadales</taxon>
        <taxon>Pseudomonadaceae</taxon>
        <taxon>Pseudomonas</taxon>
    </lineage>
</organism>
<protein>
    <submittedName>
        <fullName evidence="1">Monalysin family beta-barrel pore-forming toxin</fullName>
    </submittedName>
</protein>
<accession>A0A443ZXA0</accession>
<gene>
    <name evidence="1" type="ORF">DM813_06265</name>
</gene>
<dbReference type="CDD" id="cd17904">
    <property type="entry name" value="PFM_monalysin-like"/>
    <property type="match status" value="1"/>
</dbReference>
<evidence type="ECO:0000313" key="2">
    <source>
        <dbReference type="Proteomes" id="UP000288983"/>
    </source>
</evidence>
<dbReference type="Proteomes" id="UP000288983">
    <property type="component" value="Unassembled WGS sequence"/>
</dbReference>
<proteinExistence type="predicted"/>
<dbReference type="EMBL" id="QJRG01000034">
    <property type="protein sequence ID" value="RWU25325.1"/>
    <property type="molecule type" value="Genomic_DNA"/>
</dbReference>
<dbReference type="RefSeq" id="WP_128322529.1">
    <property type="nucleotide sequence ID" value="NZ_QJRG01000034.1"/>
</dbReference>
<comment type="caution">
    <text evidence="1">The sequence shown here is derived from an EMBL/GenBank/DDBJ whole genome shotgun (WGS) entry which is preliminary data.</text>
</comment>
<reference evidence="1 2" key="1">
    <citation type="submission" date="2018-06" db="EMBL/GenBank/DDBJ databases">
        <title>Bacteria isolated from soil of Wuhan.</title>
        <authorList>
            <person name="Wei X."/>
            <person name="Chunhua H."/>
        </authorList>
    </citation>
    <scope>NUCLEOTIDE SEQUENCE [LARGE SCALE GENOMIC DNA]</scope>
    <source>
        <strain evidence="2">xwS2</strain>
    </source>
</reference>